<dbReference type="SUPFAM" id="SSF109854">
    <property type="entry name" value="DinB/YfiT-like putative metalloenzymes"/>
    <property type="match status" value="1"/>
</dbReference>
<dbReference type="GO" id="GO:0005886">
    <property type="term" value="C:plasma membrane"/>
    <property type="evidence" value="ECO:0007669"/>
    <property type="project" value="TreeGrafter"/>
</dbReference>
<dbReference type="InterPro" id="IPR024344">
    <property type="entry name" value="MDMPI_metal-binding"/>
</dbReference>
<evidence type="ECO:0000259" key="2">
    <source>
        <dbReference type="Pfam" id="PF11716"/>
    </source>
</evidence>
<dbReference type="EMBL" id="JACHJL010000015">
    <property type="protein sequence ID" value="MBB5938330.1"/>
    <property type="molecule type" value="Genomic_DNA"/>
</dbReference>
<dbReference type="PANTHER" id="PTHR40758">
    <property type="entry name" value="CONSERVED PROTEIN"/>
    <property type="match status" value="1"/>
</dbReference>
<protein>
    <submittedName>
        <fullName evidence="3">Uncharacterized protein (TIGR03083 family)</fullName>
    </submittedName>
</protein>
<name>A0A7W9QDQ6_9ACTN</name>
<dbReference type="RefSeq" id="WP_184575971.1">
    <property type="nucleotide sequence ID" value="NZ_JACHJL010000015.1"/>
</dbReference>
<reference evidence="3 4" key="1">
    <citation type="submission" date="2020-08" db="EMBL/GenBank/DDBJ databases">
        <title>Genomic Encyclopedia of Type Strains, Phase III (KMG-III): the genomes of soil and plant-associated and newly described type strains.</title>
        <authorList>
            <person name="Whitman W."/>
        </authorList>
    </citation>
    <scope>NUCLEOTIDE SEQUENCE [LARGE SCALE GENOMIC DNA]</scope>
    <source>
        <strain evidence="3 4">CECT 8305</strain>
    </source>
</reference>
<dbReference type="InterPro" id="IPR017517">
    <property type="entry name" value="Maleyloyr_isom"/>
</dbReference>
<evidence type="ECO:0000313" key="3">
    <source>
        <dbReference type="EMBL" id="MBB5938330.1"/>
    </source>
</evidence>
<comment type="caution">
    <text evidence="3">The sequence shown here is derived from an EMBL/GenBank/DDBJ whole genome shotgun (WGS) entry which is preliminary data.</text>
</comment>
<evidence type="ECO:0000313" key="4">
    <source>
        <dbReference type="Proteomes" id="UP000588098"/>
    </source>
</evidence>
<dbReference type="InterPro" id="IPR010872">
    <property type="entry name" value="MDMPI_C-term_domain"/>
</dbReference>
<keyword evidence="4" id="KW-1185">Reference proteome</keyword>
<proteinExistence type="predicted"/>
<feature type="domain" description="Mycothiol-dependent maleylpyruvate isomerase metal-binding" evidence="2">
    <location>
        <begin position="11"/>
        <end position="138"/>
    </location>
</feature>
<sequence length="263" mass="28505">MTLLEYGHYCDEVTRQSRELVALTDGADLSATVPSCPDWTLEQLIRHVGSSHRMVDTVVRTRAAGPVTDDFSGITDGPQTGGASALVGWLLDSAEQLAETLREAGPDVEVWTPIPGGTSGLWARRTVHETLVHRADAALATGRPFTCDPQVAVDTIDEWLEILTSPVMAARNAQLADHGRPGTSIHLHATDTAPELAAEWLIELADNGFTWRRAHAKATVAVRAPLADVLQVLLRRLPADSERAELIGDAKLLDFWLEHTAFG</sequence>
<dbReference type="Pfam" id="PF07398">
    <property type="entry name" value="MDMPI_C"/>
    <property type="match status" value="1"/>
</dbReference>
<dbReference type="Pfam" id="PF11716">
    <property type="entry name" value="MDMPI_N"/>
    <property type="match status" value="1"/>
</dbReference>
<accession>A0A7W9QDQ6</accession>
<dbReference type="NCBIfam" id="TIGR03083">
    <property type="entry name" value="maleylpyruvate isomerase family mycothiol-dependent enzyme"/>
    <property type="match status" value="1"/>
</dbReference>
<gene>
    <name evidence="3" type="ORF">FHS42_005418</name>
</gene>
<dbReference type="AlphaFoldDB" id="A0A7W9QDQ6"/>
<evidence type="ECO:0000259" key="1">
    <source>
        <dbReference type="Pfam" id="PF07398"/>
    </source>
</evidence>
<dbReference type="GO" id="GO:0046872">
    <property type="term" value="F:metal ion binding"/>
    <property type="evidence" value="ECO:0007669"/>
    <property type="project" value="InterPro"/>
</dbReference>
<dbReference type="PANTHER" id="PTHR40758:SF1">
    <property type="entry name" value="CONSERVED PROTEIN"/>
    <property type="match status" value="1"/>
</dbReference>
<feature type="domain" description="MDMPI C-terminal" evidence="1">
    <location>
        <begin position="151"/>
        <end position="254"/>
    </location>
</feature>
<organism evidence="3 4">
    <name type="scientific">Streptomyces zagrosensis</name>
    <dbReference type="NCBI Taxonomy" id="1042984"/>
    <lineage>
        <taxon>Bacteria</taxon>
        <taxon>Bacillati</taxon>
        <taxon>Actinomycetota</taxon>
        <taxon>Actinomycetes</taxon>
        <taxon>Kitasatosporales</taxon>
        <taxon>Streptomycetaceae</taxon>
        <taxon>Streptomyces</taxon>
    </lineage>
</organism>
<dbReference type="InterPro" id="IPR034660">
    <property type="entry name" value="DinB/YfiT-like"/>
</dbReference>
<dbReference type="Proteomes" id="UP000588098">
    <property type="component" value="Unassembled WGS sequence"/>
</dbReference>